<evidence type="ECO:0000256" key="2">
    <source>
        <dbReference type="ARBA" id="ARBA00022679"/>
    </source>
</evidence>
<keyword evidence="4" id="KW-0540">Nuclease</keyword>
<evidence type="ECO:0000256" key="5">
    <source>
        <dbReference type="ARBA" id="ARBA00022750"/>
    </source>
</evidence>
<dbReference type="AlphaFoldDB" id="A0A9P3UUU8"/>
<feature type="domain" description="Reverse transcriptase" evidence="9">
    <location>
        <begin position="170"/>
        <end position="310"/>
    </location>
</feature>
<dbReference type="Gene3D" id="3.10.10.10">
    <property type="entry name" value="HIV Type 1 Reverse Transcriptase, subunit A, domain 1"/>
    <property type="match status" value="1"/>
</dbReference>
<name>A0A9P3UUU8_LYOSH</name>
<dbReference type="Pfam" id="PF00078">
    <property type="entry name" value="RVT_1"/>
    <property type="match status" value="1"/>
</dbReference>
<evidence type="ECO:0000313" key="12">
    <source>
        <dbReference type="Proteomes" id="UP001063166"/>
    </source>
</evidence>
<dbReference type="InterPro" id="IPR043502">
    <property type="entry name" value="DNA/RNA_pol_sf"/>
</dbReference>
<dbReference type="InterPro" id="IPR041373">
    <property type="entry name" value="RT_RNaseH"/>
</dbReference>
<keyword evidence="6" id="KW-0255">Endonuclease</keyword>
<evidence type="ECO:0000256" key="7">
    <source>
        <dbReference type="ARBA" id="ARBA00022801"/>
    </source>
</evidence>
<keyword evidence="8" id="KW-0695">RNA-directed DNA polymerase</keyword>
<dbReference type="CDD" id="cd01647">
    <property type="entry name" value="RT_LTR"/>
    <property type="match status" value="1"/>
</dbReference>
<dbReference type="InterPro" id="IPR043128">
    <property type="entry name" value="Rev_trsase/Diguanyl_cyclase"/>
</dbReference>
<dbReference type="EMBL" id="BRPK01000020">
    <property type="protein sequence ID" value="GLB45130.1"/>
    <property type="molecule type" value="Genomic_DNA"/>
</dbReference>
<evidence type="ECO:0000259" key="9">
    <source>
        <dbReference type="Pfam" id="PF00078"/>
    </source>
</evidence>
<dbReference type="Gene3D" id="3.30.70.270">
    <property type="match status" value="2"/>
</dbReference>
<comment type="caution">
    <text evidence="11">The sequence shown here is derived from an EMBL/GenBank/DDBJ whole genome shotgun (WGS) entry which is preliminary data.</text>
</comment>
<evidence type="ECO:0000256" key="3">
    <source>
        <dbReference type="ARBA" id="ARBA00022695"/>
    </source>
</evidence>
<evidence type="ECO:0000256" key="8">
    <source>
        <dbReference type="ARBA" id="ARBA00022918"/>
    </source>
</evidence>
<keyword evidence="2" id="KW-0808">Transferase</keyword>
<keyword evidence="3" id="KW-0548">Nucleotidyltransferase</keyword>
<evidence type="ECO:0000256" key="6">
    <source>
        <dbReference type="ARBA" id="ARBA00022759"/>
    </source>
</evidence>
<dbReference type="SUPFAM" id="SSF56672">
    <property type="entry name" value="DNA/RNA polymerases"/>
    <property type="match status" value="1"/>
</dbReference>
<feature type="domain" description="Reverse transcriptase RNase H-like" evidence="10">
    <location>
        <begin position="429"/>
        <end position="535"/>
    </location>
</feature>
<evidence type="ECO:0000256" key="1">
    <source>
        <dbReference type="ARBA" id="ARBA00022670"/>
    </source>
</evidence>
<dbReference type="PANTHER" id="PTHR33064">
    <property type="entry name" value="POL PROTEIN"/>
    <property type="match status" value="1"/>
</dbReference>
<keyword evidence="5" id="KW-0064">Aspartyl protease</keyword>
<evidence type="ECO:0000259" key="10">
    <source>
        <dbReference type="Pfam" id="PF17917"/>
    </source>
</evidence>
<dbReference type="PANTHER" id="PTHR33064:SF37">
    <property type="entry name" value="RIBONUCLEASE H"/>
    <property type="match status" value="1"/>
</dbReference>
<keyword evidence="1" id="KW-0645">Protease</keyword>
<dbReference type="Pfam" id="PF17917">
    <property type="entry name" value="RT_RNaseH"/>
    <property type="match status" value="1"/>
</dbReference>
<proteinExistence type="predicted"/>
<evidence type="ECO:0000256" key="4">
    <source>
        <dbReference type="ARBA" id="ARBA00022722"/>
    </source>
</evidence>
<reference evidence="11" key="1">
    <citation type="submission" date="2022-07" db="EMBL/GenBank/DDBJ databases">
        <title>The genome of Lyophyllum shimeji provides insight into the initial evolution of ectomycorrhizal fungal genome.</title>
        <authorList>
            <person name="Kobayashi Y."/>
            <person name="Shibata T."/>
            <person name="Hirakawa H."/>
            <person name="Shigenobu S."/>
            <person name="Nishiyama T."/>
            <person name="Yamada A."/>
            <person name="Hasebe M."/>
            <person name="Kawaguchi M."/>
        </authorList>
    </citation>
    <scope>NUCLEOTIDE SEQUENCE</scope>
    <source>
        <strain evidence="11">AT787</strain>
    </source>
</reference>
<dbReference type="Proteomes" id="UP001063166">
    <property type="component" value="Unassembled WGS sequence"/>
</dbReference>
<dbReference type="InterPro" id="IPR000477">
    <property type="entry name" value="RT_dom"/>
</dbReference>
<gene>
    <name evidence="11" type="ORF">LshimejAT787_2000350</name>
</gene>
<sequence length="560" mass="63172">MALSTTAEDEHETTTINAIEVVQAGDFTIDRGENTSPRVKEPFAETRVDEILQKIDIGPDLTSEQRERVRDLICEYADVFALSLSEVFFVDWYKHKLNIKLDTKFPTRINQRPIMEAQKTWFNDILDEMEKAHVIQKVPGTFIKSLSSTNLAPKEAGKTELTRVEILRSVNASVPPFPAGDLKAKQEFAAGHRWASIIDFAAGYYAVPLDDDSVPYVAFDVEGRGYYVYLRMPFGLTGALATFCEMVSIALDDMIGRELVNWIDDICLPGDEFDKKIANLRKLFERCRSKKLSLAPSKTKLLQTDVLFAGAMVGPHGIRLNLDKVGAVVDWPRPETAQQLLGFLGLINYFRHLIANYARIAAPLTDLTRDIKVEAPSSNWRVQKGAYKRALSAALLKDKWGPAQQKAFVTLKCLLSEEPLLRPPQYDGRPFRVTTDGCMTGFADFLSQPFTSPDSAGKDVMRWHSVSYCSKRTSRSEEKYEPFLLEFAALKYSLDEFVPYIYGSPVEIATDCKALRDCLVQETMSIHHSRWKEMILAHNIISIRHRPGVDNPVADGLSRM</sequence>
<organism evidence="11 12">
    <name type="scientific">Lyophyllum shimeji</name>
    <name type="common">Hon-shimeji</name>
    <name type="synonym">Tricholoma shimeji</name>
    <dbReference type="NCBI Taxonomy" id="47721"/>
    <lineage>
        <taxon>Eukaryota</taxon>
        <taxon>Fungi</taxon>
        <taxon>Dikarya</taxon>
        <taxon>Basidiomycota</taxon>
        <taxon>Agaricomycotina</taxon>
        <taxon>Agaricomycetes</taxon>
        <taxon>Agaricomycetidae</taxon>
        <taxon>Agaricales</taxon>
        <taxon>Tricholomatineae</taxon>
        <taxon>Lyophyllaceae</taxon>
        <taxon>Lyophyllum</taxon>
    </lineage>
</organism>
<keyword evidence="12" id="KW-1185">Reference proteome</keyword>
<evidence type="ECO:0000313" key="11">
    <source>
        <dbReference type="EMBL" id="GLB45130.1"/>
    </source>
</evidence>
<protein>
    <submittedName>
        <fullName evidence="11">Uncharacterized protein</fullName>
    </submittedName>
</protein>
<keyword evidence="7" id="KW-0378">Hydrolase</keyword>
<accession>A0A9P3UUU8</accession>
<dbReference type="InterPro" id="IPR051320">
    <property type="entry name" value="Viral_Replic_Matur_Polypro"/>
</dbReference>
<dbReference type="OrthoDB" id="3363652at2759"/>